<dbReference type="RefSeq" id="XP_052133624.1">
    <property type="nucleotide sequence ID" value="XM_052277664.1"/>
</dbReference>
<proteinExistence type="predicted"/>
<dbReference type="RefSeq" id="XP_052133625.1">
    <property type="nucleotide sequence ID" value="XM_052277665.1"/>
</dbReference>
<organism evidence="1 3">
    <name type="scientific">Frankliniella occidentalis</name>
    <name type="common">Western flower thrips</name>
    <name type="synonym">Euthrips occidentalis</name>
    <dbReference type="NCBI Taxonomy" id="133901"/>
    <lineage>
        <taxon>Eukaryota</taxon>
        <taxon>Metazoa</taxon>
        <taxon>Ecdysozoa</taxon>
        <taxon>Arthropoda</taxon>
        <taxon>Hexapoda</taxon>
        <taxon>Insecta</taxon>
        <taxon>Pterygota</taxon>
        <taxon>Neoptera</taxon>
        <taxon>Paraneoptera</taxon>
        <taxon>Thysanoptera</taxon>
        <taxon>Terebrantia</taxon>
        <taxon>Thripoidea</taxon>
        <taxon>Thripidae</taxon>
        <taxon>Frankliniella</taxon>
    </lineage>
</organism>
<reference evidence="2 3" key="1">
    <citation type="submission" date="2025-04" db="UniProtKB">
        <authorList>
            <consortium name="RefSeq"/>
        </authorList>
    </citation>
    <scope>IDENTIFICATION</scope>
    <source>
        <tissue evidence="2 3">Whole organism</tissue>
    </source>
</reference>
<accession>A0A9C6XCM3</accession>
<dbReference type="AlphaFoldDB" id="A0A9C6XCM3"/>
<evidence type="ECO:0000313" key="3">
    <source>
        <dbReference type="RefSeq" id="XP_052133625.1"/>
    </source>
</evidence>
<evidence type="ECO:0000313" key="1">
    <source>
        <dbReference type="Proteomes" id="UP000504606"/>
    </source>
</evidence>
<name>A0A9C6XCM3_FRAOC</name>
<keyword evidence="1" id="KW-1185">Reference proteome</keyword>
<protein>
    <submittedName>
        <fullName evidence="2 3">Uncharacterized protein LOC113217125 isoform X4</fullName>
    </submittedName>
</protein>
<dbReference type="Proteomes" id="UP000504606">
    <property type="component" value="Unplaced"/>
</dbReference>
<sequence length="238" mass="27925">MDSRSTADFSGPAGCFSYCFFHQFWPSSKDISMRLENRFKIHCRLQWAGRMFLVFLLSSVLAKTKLSSKIKMSMKYYDIKACDNVVHYFRFTKVDYRMVDGGDVVDTDCYVDVDVKYLKMIFVQLQRCSGGVGRNQCEYFTGLKWTTNLCELATAKNMLWTPFVDKITPTFKCPYKAGFHQLRNATLDLSSFEKEGFHLPWERYIWKVHLRVLNEMDQIALCFNGTFEVRRVLVRKES</sequence>
<evidence type="ECO:0000313" key="2">
    <source>
        <dbReference type="RefSeq" id="XP_052133624.1"/>
    </source>
</evidence>
<dbReference type="GeneID" id="113217125"/>
<gene>
    <name evidence="2 3" type="primary">LOC113217125</name>
</gene>